<feature type="compositionally biased region" description="Basic residues" evidence="6">
    <location>
        <begin position="162"/>
        <end position="180"/>
    </location>
</feature>
<dbReference type="Proteomes" id="UP001195769">
    <property type="component" value="Unassembled WGS sequence"/>
</dbReference>
<reference evidence="8" key="1">
    <citation type="journal article" date="2020" name="New Phytol.">
        <title>Comparative genomics reveals dynamic genome evolution in host specialist ectomycorrhizal fungi.</title>
        <authorList>
            <person name="Lofgren L.A."/>
            <person name="Nguyen N.H."/>
            <person name="Vilgalys R."/>
            <person name="Ruytinx J."/>
            <person name="Liao H.L."/>
            <person name="Branco S."/>
            <person name="Kuo A."/>
            <person name="LaButti K."/>
            <person name="Lipzen A."/>
            <person name="Andreopoulos W."/>
            <person name="Pangilinan J."/>
            <person name="Riley R."/>
            <person name="Hundley H."/>
            <person name="Na H."/>
            <person name="Barry K."/>
            <person name="Grigoriev I.V."/>
            <person name="Stajich J.E."/>
            <person name="Kennedy P.G."/>
        </authorList>
    </citation>
    <scope>NUCLEOTIDE SEQUENCE</scope>
    <source>
        <strain evidence="8">FC203</strain>
    </source>
</reference>
<feature type="region of interest" description="Disordered" evidence="6">
    <location>
        <begin position="162"/>
        <end position="184"/>
    </location>
</feature>
<keyword evidence="4" id="KW-0862">Zinc</keyword>
<keyword evidence="9" id="KW-1185">Reference proteome</keyword>
<dbReference type="PANTHER" id="PTHR23057:SF0">
    <property type="entry name" value="JUXTAPOSED WITH ANOTHER ZINC FINGER PROTEIN 1"/>
    <property type="match status" value="1"/>
</dbReference>
<sequence>MNSYEHLEIQYPWSQYAPPISAHAGSLPRSLSPWSDDTPFVEREQTICSDFTCCGLSLRDLHSLVDHFEEAHVVVFDSAGNAVYPNPSPILRFLDHENEGPYMSFVLGYPAPKTPVAFLDPAFCFDSVSDWSSPSISSEPISPIETSSEEFLPHNSFTKVKSKPVRTGKRVHRPRQRKKDKTYNCPRPDCTKTYLNANGLKYHLEKGTCKNEMPMPEFLPLVRGEPKST</sequence>
<keyword evidence="3 5" id="KW-0863">Zinc-finger</keyword>
<evidence type="ECO:0000313" key="8">
    <source>
        <dbReference type="EMBL" id="KAG1905389.1"/>
    </source>
</evidence>
<accession>A0AAD4EI13</accession>
<evidence type="ECO:0000256" key="1">
    <source>
        <dbReference type="ARBA" id="ARBA00022723"/>
    </source>
</evidence>
<proteinExistence type="predicted"/>
<dbReference type="GO" id="GO:0005634">
    <property type="term" value="C:nucleus"/>
    <property type="evidence" value="ECO:0007669"/>
    <property type="project" value="TreeGrafter"/>
</dbReference>
<dbReference type="AlphaFoldDB" id="A0AAD4EI13"/>
<keyword evidence="2" id="KW-0677">Repeat</keyword>
<protein>
    <recommendedName>
        <fullName evidence="7">C2H2-type domain-containing protein</fullName>
    </recommendedName>
</protein>
<dbReference type="InterPro" id="IPR013087">
    <property type="entry name" value="Znf_C2H2_type"/>
</dbReference>
<comment type="caution">
    <text evidence="8">The sequence shown here is derived from an EMBL/GenBank/DDBJ whole genome shotgun (WGS) entry which is preliminary data.</text>
</comment>
<evidence type="ECO:0000259" key="7">
    <source>
        <dbReference type="PROSITE" id="PS50157"/>
    </source>
</evidence>
<dbReference type="PANTHER" id="PTHR23057">
    <property type="entry name" value="JUXTAPOSED WITH ANOTHER ZINC FINGER PROTEIN 1"/>
    <property type="match status" value="1"/>
</dbReference>
<feature type="domain" description="C2H2-type" evidence="7">
    <location>
        <begin position="183"/>
        <end position="214"/>
    </location>
</feature>
<dbReference type="InterPro" id="IPR051580">
    <property type="entry name" value="ZnF-Chromatin_assoc"/>
</dbReference>
<dbReference type="EMBL" id="JABBWK010000007">
    <property type="protein sequence ID" value="KAG1905389.1"/>
    <property type="molecule type" value="Genomic_DNA"/>
</dbReference>
<evidence type="ECO:0000256" key="5">
    <source>
        <dbReference type="PROSITE-ProRule" id="PRU00042"/>
    </source>
</evidence>
<evidence type="ECO:0000256" key="6">
    <source>
        <dbReference type="SAM" id="MobiDB-lite"/>
    </source>
</evidence>
<dbReference type="RefSeq" id="XP_041230964.1">
    <property type="nucleotide sequence ID" value="XM_041372798.1"/>
</dbReference>
<evidence type="ECO:0000256" key="4">
    <source>
        <dbReference type="ARBA" id="ARBA00022833"/>
    </source>
</evidence>
<dbReference type="GO" id="GO:0008270">
    <property type="term" value="F:zinc ion binding"/>
    <property type="evidence" value="ECO:0007669"/>
    <property type="project" value="UniProtKB-KW"/>
</dbReference>
<keyword evidence="1" id="KW-0479">Metal-binding</keyword>
<organism evidence="8 9">
    <name type="scientific">Suillus fuscotomentosus</name>
    <dbReference type="NCBI Taxonomy" id="1912939"/>
    <lineage>
        <taxon>Eukaryota</taxon>
        <taxon>Fungi</taxon>
        <taxon>Dikarya</taxon>
        <taxon>Basidiomycota</taxon>
        <taxon>Agaricomycotina</taxon>
        <taxon>Agaricomycetes</taxon>
        <taxon>Agaricomycetidae</taxon>
        <taxon>Boletales</taxon>
        <taxon>Suillineae</taxon>
        <taxon>Suillaceae</taxon>
        <taxon>Suillus</taxon>
    </lineage>
</organism>
<evidence type="ECO:0000313" key="9">
    <source>
        <dbReference type="Proteomes" id="UP001195769"/>
    </source>
</evidence>
<dbReference type="PROSITE" id="PS50157">
    <property type="entry name" value="ZINC_FINGER_C2H2_2"/>
    <property type="match status" value="1"/>
</dbReference>
<name>A0AAD4EI13_9AGAM</name>
<evidence type="ECO:0000256" key="2">
    <source>
        <dbReference type="ARBA" id="ARBA00022737"/>
    </source>
</evidence>
<dbReference type="GeneID" id="64667096"/>
<gene>
    <name evidence="8" type="ORF">F5891DRAFT_688280</name>
</gene>
<evidence type="ECO:0000256" key="3">
    <source>
        <dbReference type="ARBA" id="ARBA00022771"/>
    </source>
</evidence>